<dbReference type="OrthoDB" id="1849062at2759"/>
<dbReference type="Proteomes" id="UP000653305">
    <property type="component" value="Unassembled WGS sequence"/>
</dbReference>
<accession>A0A830BQW6</accession>
<evidence type="ECO:0000256" key="1">
    <source>
        <dbReference type="SAM" id="Phobius"/>
    </source>
</evidence>
<dbReference type="AlphaFoldDB" id="A0A830BQW6"/>
<keyword evidence="1" id="KW-0472">Membrane</keyword>
<sequence length="420" mass="49139">MAQPPLPSDRKIPRVPQLLRQEERNRGAYDPKAVSFGPYHHGKQELQLCQQVKPFVLRSFLMGSSQTKEFFFFKILPVVSAARDCYIEGSTDAYTDEAFAEMMLLDGCFLIYYVLACIGSVLVDQGCHFLVYKHLGRLLYSLINRDIFLMENQIPLFIVRLLIDSRYGDAAGWEEALREFMHKTIWGVYKQQHVHRVQQKELQPPPLDLFEAFRQVLFWDWTPEAQTLNHEDLKQHYNTFRSVKDLKSKGIHFGPSSYKSLEAIDFRSFTLYGRLQLPTWFVSSLSKVFFLNMIAYEICPNTLVDTKVISYVGFMKSLLDGPADVKELREKRILLTDLGGDDEVVQLYRDLDTYGMGSVWHFQEVKQRIQIHYDSKTKTWMAELIHDYLRSPWTFIAWLAALFILILTFMQTYFTINPRN</sequence>
<dbReference type="Pfam" id="PF03140">
    <property type="entry name" value="DUF247"/>
    <property type="match status" value="1"/>
</dbReference>
<name>A0A830BQW6_9LAMI</name>
<keyword evidence="3" id="KW-1185">Reference proteome</keyword>
<gene>
    <name evidence="2" type="ORF">PHJA_000763300</name>
</gene>
<proteinExistence type="predicted"/>
<reference evidence="2" key="1">
    <citation type="submission" date="2020-07" db="EMBL/GenBank/DDBJ databases">
        <title>Ethylene signaling mediates host invasion by parasitic plants.</title>
        <authorList>
            <person name="Yoshida S."/>
        </authorList>
    </citation>
    <scope>NUCLEOTIDE SEQUENCE</scope>
    <source>
        <strain evidence="2">Okayama</strain>
    </source>
</reference>
<organism evidence="2 3">
    <name type="scientific">Phtheirospermum japonicum</name>
    <dbReference type="NCBI Taxonomy" id="374723"/>
    <lineage>
        <taxon>Eukaryota</taxon>
        <taxon>Viridiplantae</taxon>
        <taxon>Streptophyta</taxon>
        <taxon>Embryophyta</taxon>
        <taxon>Tracheophyta</taxon>
        <taxon>Spermatophyta</taxon>
        <taxon>Magnoliopsida</taxon>
        <taxon>eudicotyledons</taxon>
        <taxon>Gunneridae</taxon>
        <taxon>Pentapetalae</taxon>
        <taxon>asterids</taxon>
        <taxon>lamiids</taxon>
        <taxon>Lamiales</taxon>
        <taxon>Orobanchaceae</taxon>
        <taxon>Orobanchaceae incertae sedis</taxon>
        <taxon>Phtheirospermum</taxon>
    </lineage>
</organism>
<dbReference type="InterPro" id="IPR004158">
    <property type="entry name" value="DUF247_pln"/>
</dbReference>
<keyword evidence="1" id="KW-0812">Transmembrane</keyword>
<dbReference type="EMBL" id="BMAC01000121">
    <property type="protein sequence ID" value="GFP86195.1"/>
    <property type="molecule type" value="Genomic_DNA"/>
</dbReference>
<protein>
    <submittedName>
        <fullName evidence="2">Upf0481 protein at3g47200</fullName>
    </submittedName>
</protein>
<feature type="transmembrane region" description="Helical" evidence="1">
    <location>
        <begin position="395"/>
        <end position="416"/>
    </location>
</feature>
<evidence type="ECO:0000313" key="3">
    <source>
        <dbReference type="Proteomes" id="UP000653305"/>
    </source>
</evidence>
<dbReference type="PANTHER" id="PTHR31549">
    <property type="entry name" value="PROTEIN, PUTATIVE (DUF247)-RELATED-RELATED"/>
    <property type="match status" value="1"/>
</dbReference>
<dbReference type="PANTHER" id="PTHR31549:SF129">
    <property type="entry name" value="DUF4220 DOMAIN-CONTAINING PROTEIN"/>
    <property type="match status" value="1"/>
</dbReference>
<evidence type="ECO:0000313" key="2">
    <source>
        <dbReference type="EMBL" id="GFP86195.1"/>
    </source>
</evidence>
<keyword evidence="1" id="KW-1133">Transmembrane helix</keyword>
<comment type="caution">
    <text evidence="2">The sequence shown here is derived from an EMBL/GenBank/DDBJ whole genome shotgun (WGS) entry which is preliminary data.</text>
</comment>